<feature type="transmembrane region" description="Helical" evidence="9">
    <location>
        <begin position="794"/>
        <end position="816"/>
    </location>
</feature>
<dbReference type="EMBL" id="JBIMZQ010000025">
    <property type="protein sequence ID" value="KAL3663936.1"/>
    <property type="molecule type" value="Genomic_DNA"/>
</dbReference>
<dbReference type="CDD" id="cd15047">
    <property type="entry name" value="7tmC_GABA-B-like"/>
    <property type="match status" value="1"/>
</dbReference>
<name>A0ABD3FBY1_9STRA</name>
<feature type="transmembrane region" description="Helical" evidence="9">
    <location>
        <begin position="668"/>
        <end position="687"/>
    </location>
</feature>
<comment type="caution">
    <text evidence="12">The sequence shown here is derived from an EMBL/GenBank/DDBJ whole genome shotgun (WGS) entry which is preliminary data.</text>
</comment>
<feature type="transmembrane region" description="Helical" evidence="9">
    <location>
        <begin position="600"/>
        <end position="622"/>
    </location>
</feature>
<evidence type="ECO:0000256" key="5">
    <source>
        <dbReference type="ARBA" id="ARBA00023136"/>
    </source>
</evidence>
<dbReference type="GO" id="GO:0016020">
    <property type="term" value="C:membrane"/>
    <property type="evidence" value="ECO:0007669"/>
    <property type="project" value="UniProtKB-SubCell"/>
</dbReference>
<dbReference type="PROSITE" id="PS50259">
    <property type="entry name" value="G_PROTEIN_RECEP_F3_4"/>
    <property type="match status" value="1"/>
</dbReference>
<keyword evidence="10" id="KW-0732">Signal</keyword>
<keyword evidence="8" id="KW-0807">Transducer</keyword>
<dbReference type="AlphaFoldDB" id="A0ABD3FBY1"/>
<evidence type="ECO:0000256" key="3">
    <source>
        <dbReference type="ARBA" id="ARBA00022989"/>
    </source>
</evidence>
<reference evidence="12 13" key="1">
    <citation type="submission" date="2024-09" db="EMBL/GenBank/DDBJ databases">
        <title>Genome sequencing and assembly of Phytophthora oleae, isolate VK10A, causative agent of rot of olive drupes.</title>
        <authorList>
            <person name="Conti Taguali S."/>
            <person name="Riolo M."/>
            <person name="La Spada F."/>
            <person name="Cacciola S.O."/>
            <person name="Dionisio G."/>
        </authorList>
    </citation>
    <scope>NUCLEOTIDE SEQUENCE [LARGE SCALE GENOMIC DNA]</scope>
    <source>
        <strain evidence="12 13">VK10A</strain>
    </source>
</reference>
<evidence type="ECO:0000313" key="13">
    <source>
        <dbReference type="Proteomes" id="UP001632037"/>
    </source>
</evidence>
<accession>A0ABD3FBY1</accession>
<proteinExistence type="predicted"/>
<keyword evidence="4" id="KW-0297">G-protein coupled receptor</keyword>
<feature type="transmembrane region" description="Helical" evidence="9">
    <location>
        <begin position="758"/>
        <end position="782"/>
    </location>
</feature>
<organism evidence="12 13">
    <name type="scientific">Phytophthora oleae</name>
    <dbReference type="NCBI Taxonomy" id="2107226"/>
    <lineage>
        <taxon>Eukaryota</taxon>
        <taxon>Sar</taxon>
        <taxon>Stramenopiles</taxon>
        <taxon>Oomycota</taxon>
        <taxon>Peronosporomycetes</taxon>
        <taxon>Peronosporales</taxon>
        <taxon>Peronosporaceae</taxon>
        <taxon>Phytophthora</taxon>
    </lineage>
</organism>
<evidence type="ECO:0000256" key="2">
    <source>
        <dbReference type="ARBA" id="ARBA00022692"/>
    </source>
</evidence>
<feature type="transmembrane region" description="Helical" evidence="9">
    <location>
        <begin position="822"/>
        <end position="844"/>
    </location>
</feature>
<feature type="domain" description="G-protein coupled receptors family 3 profile" evidence="11">
    <location>
        <begin position="599"/>
        <end position="850"/>
    </location>
</feature>
<keyword evidence="13" id="KW-1185">Reference proteome</keyword>
<feature type="chain" id="PRO_5044874709" description="G-protein coupled receptors family 3 profile domain-containing protein" evidence="10">
    <location>
        <begin position="21"/>
        <end position="871"/>
    </location>
</feature>
<evidence type="ECO:0000256" key="4">
    <source>
        <dbReference type="ARBA" id="ARBA00023040"/>
    </source>
</evidence>
<keyword evidence="7" id="KW-0325">Glycoprotein</keyword>
<keyword evidence="6" id="KW-0675">Receptor</keyword>
<evidence type="ECO:0000313" key="12">
    <source>
        <dbReference type="EMBL" id="KAL3663936.1"/>
    </source>
</evidence>
<evidence type="ECO:0000259" key="11">
    <source>
        <dbReference type="PROSITE" id="PS50259"/>
    </source>
</evidence>
<protein>
    <recommendedName>
        <fullName evidence="11">G-protein coupled receptors family 3 profile domain-containing protein</fullName>
    </recommendedName>
</protein>
<feature type="signal peptide" evidence="10">
    <location>
        <begin position="1"/>
        <end position="20"/>
    </location>
</feature>
<keyword evidence="5 9" id="KW-0472">Membrane</keyword>
<dbReference type="GO" id="GO:0004930">
    <property type="term" value="F:G protein-coupled receptor activity"/>
    <property type="evidence" value="ECO:0007669"/>
    <property type="project" value="UniProtKB-KW"/>
</dbReference>
<evidence type="ECO:0000256" key="8">
    <source>
        <dbReference type="ARBA" id="ARBA00023224"/>
    </source>
</evidence>
<keyword evidence="2 9" id="KW-0812">Transmembrane</keyword>
<feature type="transmembrane region" description="Helical" evidence="9">
    <location>
        <begin position="634"/>
        <end position="656"/>
    </location>
</feature>
<dbReference type="PANTHER" id="PTHR10519:SF20">
    <property type="entry name" value="G-PROTEIN COUPLED RECEPTOR 156-RELATED"/>
    <property type="match status" value="1"/>
</dbReference>
<dbReference type="Pfam" id="PF00003">
    <property type="entry name" value="7tm_3"/>
    <property type="match status" value="1"/>
</dbReference>
<evidence type="ECO:0000256" key="1">
    <source>
        <dbReference type="ARBA" id="ARBA00004141"/>
    </source>
</evidence>
<comment type="subcellular location">
    <subcellularLocation>
        <location evidence="1">Membrane</location>
        <topology evidence="1">Multi-pass membrane protein</topology>
    </subcellularLocation>
</comment>
<dbReference type="InterPro" id="IPR002455">
    <property type="entry name" value="GPCR3_GABA-B"/>
</dbReference>
<dbReference type="Proteomes" id="UP001632037">
    <property type="component" value="Unassembled WGS sequence"/>
</dbReference>
<dbReference type="InterPro" id="IPR017978">
    <property type="entry name" value="GPCR_3_C"/>
</dbReference>
<evidence type="ECO:0000256" key="7">
    <source>
        <dbReference type="ARBA" id="ARBA00023180"/>
    </source>
</evidence>
<dbReference type="PANTHER" id="PTHR10519">
    <property type="entry name" value="GABA-B RECEPTOR"/>
    <property type="match status" value="1"/>
</dbReference>
<evidence type="ECO:0000256" key="6">
    <source>
        <dbReference type="ARBA" id="ARBA00023170"/>
    </source>
</evidence>
<keyword evidence="3 9" id="KW-1133">Transmembrane helix</keyword>
<gene>
    <name evidence="12" type="ORF">V7S43_010825</name>
</gene>
<evidence type="ECO:0000256" key="9">
    <source>
        <dbReference type="SAM" id="Phobius"/>
    </source>
</evidence>
<evidence type="ECO:0000256" key="10">
    <source>
        <dbReference type="SAM" id="SignalP"/>
    </source>
</evidence>
<sequence length="871" mass="96230">MMWLLLLVIVGPWCTNFAVGIYPLGPNHYLGTCLDSAWVTQMEAQLGVSSKARDTSGRLVYPFLQPALKYPRYRVDDPRTSSGAAFTDTCMSSDQVFYGAGQDADGKNRGNADGKNRGNADGTLVLDVGDWDTHWLSSLVVAILAEEVTGYKVSVSVGGASVDVTQRMSSARTGVCTPTHFNAEVWSSGTLSELRVYSNESYLVGGIGYFGLSGLYTTHQFVLDGAAAVPPYFPGFWMHYKISNTLINQLSVASFKADTKYYPPAKKYCEDGTLGCQDYCSKSKACTDREAANGQCLVVAMMTPFFDQGYFQAVVSNLDIPAYFCFIGYGGVNKYAADAAAAGKPVLFYHYEPDLFHIKHKGEFDRVFLPRTNPERVKLSTGKYGENGSPNSQLPLSKDLPAGALFAKLTLTDTDINTLMSEYITASNDNTEPSPYFRAACNWVKDNYDVWSDWMDRLPLCTFEKHIISRVTGCGNDSSVRKIEFAWKSPNPGNATLPNNCDGGVSALPQTIATSRSCDWIFDNHRAWTGWIDAKPACDSSFYDYNVSACDSDALRTVQYFWKLPYALNTQYGAECSGGDKLPETITIDCEYMPSSSPSFVALAVFANIVAVLLAVAIFIVVKNRNAPIIRRSQYEMLLLMIFGGFFTTGAAVAYAGRPTRALCGVRPILVCMGFTTIFGSLVIKSLRVYRVFMKSAMKRVKVTLLKILKILSIFYVGDIVIFIAWYAADFPEPTVTTEEATDFRGTVDRISCSSSSFIFTALLIFWKAILLMVGLYLSFLIRNVSVDFQESPWIFGSVVVVLVGCLLILPMSYLVKMRASTYYVFLACALLFSTFFIMALMLVPKILKLKEDVNSTNVKSKEIRGMPSRD</sequence>
<dbReference type="SUPFAM" id="SSF53850">
    <property type="entry name" value="Periplasmic binding protein-like II"/>
    <property type="match status" value="1"/>
</dbReference>
<feature type="transmembrane region" description="Helical" evidence="9">
    <location>
        <begin position="708"/>
        <end position="729"/>
    </location>
</feature>